<evidence type="ECO:0000313" key="3">
    <source>
        <dbReference type="Proteomes" id="UP001150907"/>
    </source>
</evidence>
<keyword evidence="1" id="KW-1133">Transmembrane helix</keyword>
<gene>
    <name evidence="2" type="ORF">H4R26_000886</name>
</gene>
<name>A0A9W8ELN4_9FUNG</name>
<accession>A0A9W8ELN4</accession>
<dbReference type="OrthoDB" id="5620at2759"/>
<evidence type="ECO:0000313" key="2">
    <source>
        <dbReference type="EMBL" id="KAJ2007222.1"/>
    </source>
</evidence>
<feature type="transmembrane region" description="Helical" evidence="1">
    <location>
        <begin position="449"/>
        <end position="473"/>
    </location>
</feature>
<protein>
    <submittedName>
        <fullName evidence="2">Uncharacterized protein</fullName>
    </submittedName>
</protein>
<reference evidence="2" key="1">
    <citation type="submission" date="2022-07" db="EMBL/GenBank/DDBJ databases">
        <title>Phylogenomic reconstructions and comparative analyses of Kickxellomycotina fungi.</title>
        <authorList>
            <person name="Reynolds N.K."/>
            <person name="Stajich J.E."/>
            <person name="Barry K."/>
            <person name="Grigoriev I.V."/>
            <person name="Crous P."/>
            <person name="Smith M.E."/>
        </authorList>
    </citation>
    <scope>NUCLEOTIDE SEQUENCE</scope>
    <source>
        <strain evidence="2">IMI 214461</strain>
    </source>
</reference>
<keyword evidence="3" id="KW-1185">Reference proteome</keyword>
<dbReference type="EMBL" id="JANBQF010000032">
    <property type="protein sequence ID" value="KAJ2007222.1"/>
    <property type="molecule type" value="Genomic_DNA"/>
</dbReference>
<dbReference type="AlphaFoldDB" id="A0A9W8ELN4"/>
<sequence>MYAQSALVAASLFTRHLSGSADLAKQLAETTAAVLCESSAPASVALGSEIVVSASGKAVRQLAAGADTVKAEDLGTSASIHVDFLAVPEANAMDINAFADWLFDCDCVVIVADRAGIAQTLTGTKSFLQCLQLHPSTLHVLTGLGTSHATVSSFSGLLREVLGSLGLPISSAIDSAYWLTPAEALLSQDMEAAQPDLLHGDLTARLASAIRAAILCAEHGGSTAVVQAGRGLSAPQIGSTTAFSTAGLSKALLACLDSAARSDIKSLSPVSKHIQHGFEGTDLLTVDASIGATKSRVRAWFAGGTVWQSALMRVFEVSDTLVDDAILQRYLEEAELGMVHAAGRLNESIRNSASRLANELNCLRESANSTDTEALDAEIVSARDALRAVAVQSEAVGKFVLARHVWSMQKRLAENDEFLDSIPGYVRWSLAQFWAIGASALATSVCSAVYFGVPLVYATSGGLGLLALAFLWLGRRWRVLEARVHRHLDSQCASLRSELAAAHRQVLIAAIDQPLLRHTSKLAAAFGRGHQDAGGNKSIVVPGSTIEAWRLRLESAVAKERLGCC</sequence>
<keyword evidence="1" id="KW-0812">Transmembrane</keyword>
<comment type="caution">
    <text evidence="2">The sequence shown here is derived from an EMBL/GenBank/DDBJ whole genome shotgun (WGS) entry which is preliminary data.</text>
</comment>
<keyword evidence="1" id="KW-0472">Membrane</keyword>
<organism evidence="2 3">
    <name type="scientific">Coemansia thaxteri</name>
    <dbReference type="NCBI Taxonomy" id="2663907"/>
    <lineage>
        <taxon>Eukaryota</taxon>
        <taxon>Fungi</taxon>
        <taxon>Fungi incertae sedis</taxon>
        <taxon>Zoopagomycota</taxon>
        <taxon>Kickxellomycotina</taxon>
        <taxon>Kickxellomycetes</taxon>
        <taxon>Kickxellales</taxon>
        <taxon>Kickxellaceae</taxon>
        <taxon>Coemansia</taxon>
    </lineage>
</organism>
<proteinExistence type="predicted"/>
<evidence type="ECO:0000256" key="1">
    <source>
        <dbReference type="SAM" id="Phobius"/>
    </source>
</evidence>
<dbReference type="Proteomes" id="UP001150907">
    <property type="component" value="Unassembled WGS sequence"/>
</dbReference>